<evidence type="ECO:0000256" key="5">
    <source>
        <dbReference type="ARBA" id="ARBA00023136"/>
    </source>
</evidence>
<dbReference type="RefSeq" id="XP_022326971.1">
    <property type="nucleotide sequence ID" value="XM_022471263.1"/>
</dbReference>
<evidence type="ECO:0000256" key="9">
    <source>
        <dbReference type="SAM" id="SignalP"/>
    </source>
</evidence>
<protein>
    <submittedName>
        <fullName evidence="13">Uncharacterized protein LOC111126548 isoform X1</fullName>
    </submittedName>
</protein>
<feature type="domain" description="G-protein coupled receptors family 2 profile 2" evidence="11">
    <location>
        <begin position="1029"/>
        <end position="1272"/>
    </location>
</feature>
<dbReference type="SMART" id="SM00303">
    <property type="entry name" value="GPS"/>
    <property type="match status" value="1"/>
</dbReference>
<dbReference type="InterPro" id="IPR016186">
    <property type="entry name" value="C-type_lectin-like/link_sf"/>
</dbReference>
<dbReference type="Pfam" id="PF26588">
    <property type="entry name" value="GAIN_ADGRA3"/>
    <property type="match status" value="1"/>
</dbReference>
<feature type="domain" description="GAIN-B" evidence="10">
    <location>
        <begin position="874"/>
        <end position="1018"/>
    </location>
</feature>
<dbReference type="InterPro" id="IPR058808">
    <property type="entry name" value="GAIN_ADGRA2/3"/>
</dbReference>
<dbReference type="FunFam" id="1.20.1070.10:FF:000058">
    <property type="entry name" value="Adhesion G protein-coupled receptor F5"/>
    <property type="match status" value="1"/>
</dbReference>
<feature type="transmembrane region" description="Helical" evidence="8">
    <location>
        <begin position="1133"/>
        <end position="1155"/>
    </location>
</feature>
<dbReference type="Gene3D" id="3.10.100.10">
    <property type="entry name" value="Mannose-Binding Protein A, subunit A"/>
    <property type="match status" value="1"/>
</dbReference>
<keyword evidence="9" id="KW-0732">Signal</keyword>
<dbReference type="GO" id="GO:0004930">
    <property type="term" value="F:G protein-coupled receptor activity"/>
    <property type="evidence" value="ECO:0007669"/>
    <property type="project" value="InterPro"/>
</dbReference>
<evidence type="ECO:0000259" key="10">
    <source>
        <dbReference type="PROSITE" id="PS50221"/>
    </source>
</evidence>
<comment type="similarity">
    <text evidence="2">Belongs to the G-protein coupled receptor 2 family. Adhesion G-protein coupled receptor (ADGR) subfamily.</text>
</comment>
<evidence type="ECO:0000256" key="2">
    <source>
        <dbReference type="ARBA" id="ARBA00007343"/>
    </source>
</evidence>
<dbReference type="SUPFAM" id="SSF81321">
    <property type="entry name" value="Family A G protein-coupled receptor-like"/>
    <property type="match status" value="1"/>
</dbReference>
<feature type="signal peptide" evidence="9">
    <location>
        <begin position="1"/>
        <end position="19"/>
    </location>
</feature>
<dbReference type="InterPro" id="IPR016187">
    <property type="entry name" value="CTDL_fold"/>
</dbReference>
<dbReference type="InterPro" id="IPR000203">
    <property type="entry name" value="GPS"/>
</dbReference>
<dbReference type="Proteomes" id="UP000694844">
    <property type="component" value="Chromosome 3"/>
</dbReference>
<feature type="transmembrane region" description="Helical" evidence="8">
    <location>
        <begin position="1248"/>
        <end position="1270"/>
    </location>
</feature>
<feature type="transmembrane region" description="Helical" evidence="8">
    <location>
        <begin position="1221"/>
        <end position="1242"/>
    </location>
</feature>
<dbReference type="GO" id="GO:0007166">
    <property type="term" value="P:cell surface receptor signaling pathway"/>
    <property type="evidence" value="ECO:0007669"/>
    <property type="project" value="InterPro"/>
</dbReference>
<feature type="transmembrane region" description="Helical" evidence="8">
    <location>
        <begin position="1175"/>
        <end position="1201"/>
    </location>
</feature>
<dbReference type="PANTHER" id="PTHR47767">
    <property type="entry name" value="ADHESION G PROTEIN-COUPLED RECEPTOR G7"/>
    <property type="match status" value="1"/>
</dbReference>
<dbReference type="InterPro" id="IPR057244">
    <property type="entry name" value="GAIN_B"/>
</dbReference>
<evidence type="ECO:0000313" key="13">
    <source>
        <dbReference type="RefSeq" id="XP_022326971.1"/>
    </source>
</evidence>
<evidence type="ECO:0000259" key="11">
    <source>
        <dbReference type="PROSITE" id="PS50261"/>
    </source>
</evidence>
<dbReference type="Gene3D" id="2.60.220.50">
    <property type="match status" value="1"/>
</dbReference>
<keyword evidence="5 8" id="KW-0472">Membrane</keyword>
<evidence type="ECO:0000256" key="7">
    <source>
        <dbReference type="ARBA" id="ARBA00023180"/>
    </source>
</evidence>
<feature type="transmembrane region" description="Helical" evidence="8">
    <location>
        <begin position="1027"/>
        <end position="1054"/>
    </location>
</feature>
<evidence type="ECO:0000256" key="8">
    <source>
        <dbReference type="SAM" id="Phobius"/>
    </source>
</evidence>
<dbReference type="GeneID" id="111126548"/>
<gene>
    <name evidence="13" type="primary">LOC111126548</name>
</gene>
<reference evidence="13" key="1">
    <citation type="submission" date="2025-08" db="UniProtKB">
        <authorList>
            <consortium name="RefSeq"/>
        </authorList>
    </citation>
    <scope>IDENTIFICATION</scope>
    <source>
        <tissue evidence="13">Whole sample</tissue>
    </source>
</reference>
<evidence type="ECO:0000313" key="12">
    <source>
        <dbReference type="Proteomes" id="UP000694844"/>
    </source>
</evidence>
<dbReference type="KEGG" id="cvn:111126548"/>
<dbReference type="Gene3D" id="1.20.1070.10">
    <property type="entry name" value="Rhodopsin 7-helix transmembrane proteins"/>
    <property type="match status" value="1"/>
</dbReference>
<dbReference type="SUPFAM" id="SSF56436">
    <property type="entry name" value="C-type lectin-like"/>
    <property type="match status" value="2"/>
</dbReference>
<name>A0A8B8DJ03_CRAVI</name>
<keyword evidence="6" id="KW-1015">Disulfide bond</keyword>
<keyword evidence="12" id="KW-1185">Reference proteome</keyword>
<evidence type="ECO:0000256" key="6">
    <source>
        <dbReference type="ARBA" id="ARBA00023157"/>
    </source>
</evidence>
<keyword evidence="4 8" id="KW-1133">Transmembrane helix</keyword>
<dbReference type="GO" id="GO:0016020">
    <property type="term" value="C:membrane"/>
    <property type="evidence" value="ECO:0007669"/>
    <property type="project" value="UniProtKB-SubCell"/>
</dbReference>
<dbReference type="Pfam" id="PF00002">
    <property type="entry name" value="7tm_2"/>
    <property type="match status" value="1"/>
</dbReference>
<dbReference type="InterPro" id="IPR017981">
    <property type="entry name" value="GPCR_2-like_7TM"/>
</dbReference>
<accession>A0A8B8DJ03</accession>
<dbReference type="InterPro" id="IPR046338">
    <property type="entry name" value="GAIN_dom_sf"/>
</dbReference>
<evidence type="ECO:0000256" key="3">
    <source>
        <dbReference type="ARBA" id="ARBA00022692"/>
    </source>
</evidence>
<evidence type="ECO:0000256" key="4">
    <source>
        <dbReference type="ARBA" id="ARBA00022989"/>
    </source>
</evidence>
<dbReference type="PROSITE" id="PS50261">
    <property type="entry name" value="G_PROTEIN_RECEP_F2_4"/>
    <property type="match status" value="1"/>
</dbReference>
<dbReference type="Pfam" id="PF01825">
    <property type="entry name" value="GPS"/>
    <property type="match status" value="1"/>
</dbReference>
<dbReference type="PROSITE" id="PS50221">
    <property type="entry name" value="GAIN_B"/>
    <property type="match status" value="1"/>
</dbReference>
<evidence type="ECO:0000256" key="1">
    <source>
        <dbReference type="ARBA" id="ARBA00004141"/>
    </source>
</evidence>
<proteinExistence type="inferred from homology"/>
<dbReference type="InterPro" id="IPR000832">
    <property type="entry name" value="GPCR_2_secretin-like"/>
</dbReference>
<organism evidence="12 13">
    <name type="scientific">Crassostrea virginica</name>
    <name type="common">Eastern oyster</name>
    <dbReference type="NCBI Taxonomy" id="6565"/>
    <lineage>
        <taxon>Eukaryota</taxon>
        <taxon>Metazoa</taxon>
        <taxon>Spiralia</taxon>
        <taxon>Lophotrochozoa</taxon>
        <taxon>Mollusca</taxon>
        <taxon>Bivalvia</taxon>
        <taxon>Autobranchia</taxon>
        <taxon>Pteriomorphia</taxon>
        <taxon>Ostreida</taxon>
        <taxon>Ostreoidea</taxon>
        <taxon>Ostreidae</taxon>
        <taxon>Crassostrea</taxon>
    </lineage>
</organism>
<feature type="transmembrane region" description="Helical" evidence="8">
    <location>
        <begin position="1066"/>
        <end position="1083"/>
    </location>
</feature>
<dbReference type="PRINTS" id="PR00249">
    <property type="entry name" value="GPCRSECRETIN"/>
</dbReference>
<comment type="subcellular location">
    <subcellularLocation>
        <location evidence="1">Membrane</location>
        <topology evidence="1">Multi-pass membrane protein</topology>
    </subcellularLocation>
</comment>
<feature type="transmembrane region" description="Helical" evidence="8">
    <location>
        <begin position="1089"/>
        <end position="1113"/>
    </location>
</feature>
<keyword evidence="3 8" id="KW-0812">Transmembrane</keyword>
<dbReference type="InterPro" id="IPR053066">
    <property type="entry name" value="ADGR_G7"/>
</dbReference>
<dbReference type="OrthoDB" id="10037534at2759"/>
<keyword evidence="7" id="KW-0325">Glycoprotein</keyword>
<sequence>MKLSTLVFVLLNTLIKTSPQTIELPTVSLVQDVYFVFPYNDMSILAITTVELTGEYEIIWRHQPKNSNKSTVININDAPNKYNGGSRRQPSLTILRVNDSDSGDYIVEIRETGRNVSLSVAGPATVHVLSTAAKAYYESYYEICPPGWITVYDPEQEVSPMKGCVQNTTNDYSTFYKAQESCRKHKAGLIPVFSRFLLDESFESRSYQLPNIEIWSGIYDYYGRLFSDDTPPNPLNTDLRGNIISISDAWTEGSSICMGFQYNPNRPELKIRQCNESLPYMCYKTADILFFQPGLSICPYGYLGSEDVGYCFRFKDDSPRQVSRQDAIQYCKQNGGKLLQLNLNEDQKLAIRLFGQLGLINTSVWFENKDSPVSCSALRLSDSMTISSSTDCDMAPHVVCQSDRSIPAYSSSDLQIEYQQPKYISRREILSGNLSCFFPHPHLETDSYSVYKGGAILTRLSNFQTNYSSEIMRWNGEDDTEQSFLASVSTNLNLYRCEIQRKGVGKLLTKTVYAVPNEKRVAAFHARVRVRGRLSLSEALSMMYFEYLNNLDSFQIFQSNLISLITSVNSDLRSVTNGTLRYIRLTNIVLRQLDTVHFLLSFVGPDDEWKSANAMKDLLTRITVSARSTVPRTRRKRQQGLLSIVISSFEVRSEEYCTLGYSPDFQTTFSFLPVRNRSETYSDEICITDSQPLLMAVCHTQIAAPAEVRDVTVNPNCLFLLSPSFSNMTSLKKLSQVSTNGSNVQHVAADVANLTSRAGNLTVQDVVYTSVVLQNIASIPNVTELTTDYVLQTLSNVLEASEQVLTTAHDIGSSTTRILESVEKVTKNVVLKDKAYVNFKKAFALSITDITPGDTPIIGIQLKSIDVDVVLNNESISLISADENINVSSINTGIILPPVSLQGNNTRVILTIYENTNIFQVRPQNRHYMLNGKVASATLISNGKSVKDLAGKYVQSVYKPSNDSVDSVCGFWNHSLYATSGGWSTKGCIKTEVKDGLVVCECNHLTNFAILLDVKSQTDVLDAGNRLALSVITIIGLSLSIIGLGLTVVSFILIRQLRKGRGQQTLFNLALALLCSMVIFLAGMDRTESYYGCIAVAALMHYFLLVSFMWMLVEGFLQYLRFVRVLGTYVPRFMLKVSIPAWGLPLLPVIIVLAVDYDLYKGGNYYCWMSPTPFYYAFLIPMALIIIVNCIVFALVLKSLLNRPKGLQSNQSEAKQAMMNLKAALSIFILLGLTWIFGILAIEDARVIFSYIFTILTTFQGFFIFILFVAREKQFRSYWRKLCCQRFSDKQKKYKPTSATHSSSQALTKLGLSNVQTASTDDFHSSN</sequence>
<dbReference type="PANTHER" id="PTHR47767:SF1">
    <property type="entry name" value="ADHESION G PROTEIN-COUPLED RECEPTOR G7"/>
    <property type="match status" value="1"/>
</dbReference>
<feature type="chain" id="PRO_5034040458" evidence="9">
    <location>
        <begin position="20"/>
        <end position="1327"/>
    </location>
</feature>
<dbReference type="CDD" id="cd15040">
    <property type="entry name" value="7tmB2_Adhesion"/>
    <property type="match status" value="1"/>
</dbReference>